<gene>
    <name evidence="1" type="ORF">CONPUDRAFT_167459</name>
</gene>
<evidence type="ECO:0000313" key="1">
    <source>
        <dbReference type="EMBL" id="EIW78455.1"/>
    </source>
</evidence>
<dbReference type="EMBL" id="JH711582">
    <property type="protein sequence ID" value="EIW78455.1"/>
    <property type="molecule type" value="Genomic_DNA"/>
</dbReference>
<dbReference type="Proteomes" id="UP000053558">
    <property type="component" value="Unassembled WGS sequence"/>
</dbReference>
<comment type="caution">
    <text evidence="1">The sequence shown here is derived from an EMBL/GenBank/DDBJ whole genome shotgun (WGS) entry which is preliminary data.</text>
</comment>
<reference evidence="2" key="1">
    <citation type="journal article" date="2012" name="Science">
        <title>The Paleozoic origin of enzymatic lignin decomposition reconstructed from 31 fungal genomes.</title>
        <authorList>
            <person name="Floudas D."/>
            <person name="Binder M."/>
            <person name="Riley R."/>
            <person name="Barry K."/>
            <person name="Blanchette R.A."/>
            <person name="Henrissat B."/>
            <person name="Martinez A.T."/>
            <person name="Otillar R."/>
            <person name="Spatafora J.W."/>
            <person name="Yadav J.S."/>
            <person name="Aerts A."/>
            <person name="Benoit I."/>
            <person name="Boyd A."/>
            <person name="Carlson A."/>
            <person name="Copeland A."/>
            <person name="Coutinho P.M."/>
            <person name="de Vries R.P."/>
            <person name="Ferreira P."/>
            <person name="Findley K."/>
            <person name="Foster B."/>
            <person name="Gaskell J."/>
            <person name="Glotzer D."/>
            <person name="Gorecki P."/>
            <person name="Heitman J."/>
            <person name="Hesse C."/>
            <person name="Hori C."/>
            <person name="Igarashi K."/>
            <person name="Jurgens J.A."/>
            <person name="Kallen N."/>
            <person name="Kersten P."/>
            <person name="Kohler A."/>
            <person name="Kuees U."/>
            <person name="Kumar T.K.A."/>
            <person name="Kuo A."/>
            <person name="LaButti K."/>
            <person name="Larrondo L.F."/>
            <person name="Lindquist E."/>
            <person name="Ling A."/>
            <person name="Lombard V."/>
            <person name="Lucas S."/>
            <person name="Lundell T."/>
            <person name="Martin R."/>
            <person name="McLaughlin D.J."/>
            <person name="Morgenstern I."/>
            <person name="Morin E."/>
            <person name="Murat C."/>
            <person name="Nagy L.G."/>
            <person name="Nolan M."/>
            <person name="Ohm R.A."/>
            <person name="Patyshakuliyeva A."/>
            <person name="Rokas A."/>
            <person name="Ruiz-Duenas F.J."/>
            <person name="Sabat G."/>
            <person name="Salamov A."/>
            <person name="Samejima M."/>
            <person name="Schmutz J."/>
            <person name="Slot J.C."/>
            <person name="St John F."/>
            <person name="Stenlid J."/>
            <person name="Sun H."/>
            <person name="Sun S."/>
            <person name="Syed K."/>
            <person name="Tsang A."/>
            <person name="Wiebenga A."/>
            <person name="Young D."/>
            <person name="Pisabarro A."/>
            <person name="Eastwood D.C."/>
            <person name="Martin F."/>
            <person name="Cullen D."/>
            <person name="Grigoriev I.V."/>
            <person name="Hibbett D.S."/>
        </authorList>
    </citation>
    <scope>NUCLEOTIDE SEQUENCE [LARGE SCALE GENOMIC DNA]</scope>
    <source>
        <strain evidence="2">RWD-64-598 SS2</strain>
    </source>
</reference>
<accession>A0A5M3MII4</accession>
<dbReference type="AlphaFoldDB" id="A0A5M3MII4"/>
<evidence type="ECO:0000313" key="2">
    <source>
        <dbReference type="Proteomes" id="UP000053558"/>
    </source>
</evidence>
<organism evidence="1 2">
    <name type="scientific">Coniophora puteana (strain RWD-64-598)</name>
    <name type="common">Brown rot fungus</name>
    <dbReference type="NCBI Taxonomy" id="741705"/>
    <lineage>
        <taxon>Eukaryota</taxon>
        <taxon>Fungi</taxon>
        <taxon>Dikarya</taxon>
        <taxon>Basidiomycota</taxon>
        <taxon>Agaricomycotina</taxon>
        <taxon>Agaricomycetes</taxon>
        <taxon>Agaricomycetidae</taxon>
        <taxon>Boletales</taxon>
        <taxon>Coniophorineae</taxon>
        <taxon>Coniophoraceae</taxon>
        <taxon>Coniophora</taxon>
    </lineage>
</organism>
<keyword evidence="2" id="KW-1185">Reference proteome</keyword>
<name>A0A5M3MII4_CONPW</name>
<sequence>MASYTLHRSPIPPEMTDYIIDHLHDDTPALGACALVCRSWLPAARFHLFSSVSVHPWKKDAFLALLASSTQGGPPRLDSFASSVRHLYIREGRGAFEWEQKWLSTGLPGLCASLSLGALESLEIEQVTWEFLAAAARRALIEHFAPRVRRLKLRQFEFRTSADMVGFLSRFERLEELRLDGVRWERETVAGELEELEAVGAVAVPRKLEVLGMNYGRKGPVLEWMMSASGGRIAQAHSVRLGMVTARDTPVVASYLKELGSSLRELHLHFGTEFYMEQANLVEQFDLSANTNLTAVHIYDLVVDAQAPLPWVTALLRQIKSYRIRQVSFGLQMSCAERAEAVDWAGLEKVFKGVNWAGLEDVKFLISSNEADCQCAMARMTREKMQDLEKRGVLGVEAGLADRSML</sequence>
<proteinExistence type="predicted"/>
<dbReference type="OrthoDB" id="2789810at2759"/>
<dbReference type="OMA" id="CWREIDN"/>
<dbReference type="KEGG" id="cput:CONPUDRAFT_167459"/>
<dbReference type="RefSeq" id="XP_007771488.1">
    <property type="nucleotide sequence ID" value="XM_007773298.1"/>
</dbReference>
<protein>
    <recommendedName>
        <fullName evidence="3">F-box domain-containing protein</fullName>
    </recommendedName>
</protein>
<evidence type="ECO:0008006" key="3">
    <source>
        <dbReference type="Google" id="ProtNLM"/>
    </source>
</evidence>
<dbReference type="GeneID" id="19205776"/>